<organism evidence="3 4">
    <name type="scientific">Hyaloscypha bicolor E</name>
    <dbReference type="NCBI Taxonomy" id="1095630"/>
    <lineage>
        <taxon>Eukaryota</taxon>
        <taxon>Fungi</taxon>
        <taxon>Dikarya</taxon>
        <taxon>Ascomycota</taxon>
        <taxon>Pezizomycotina</taxon>
        <taxon>Leotiomycetes</taxon>
        <taxon>Helotiales</taxon>
        <taxon>Hyaloscyphaceae</taxon>
        <taxon>Hyaloscypha</taxon>
        <taxon>Hyaloscypha bicolor</taxon>
    </lineage>
</organism>
<protein>
    <submittedName>
        <fullName evidence="3">Uncharacterized protein</fullName>
    </submittedName>
</protein>
<dbReference type="AlphaFoldDB" id="A0A2J6SIX2"/>
<feature type="coiled-coil region" evidence="1">
    <location>
        <begin position="126"/>
        <end position="153"/>
    </location>
</feature>
<dbReference type="RefSeq" id="XP_024727623.1">
    <property type="nucleotide sequence ID" value="XM_024882025.1"/>
</dbReference>
<feature type="compositionally biased region" description="Polar residues" evidence="2">
    <location>
        <begin position="25"/>
        <end position="34"/>
    </location>
</feature>
<dbReference type="InParanoid" id="A0A2J6SIX2"/>
<feature type="region of interest" description="Disordered" evidence="2">
    <location>
        <begin position="25"/>
        <end position="44"/>
    </location>
</feature>
<dbReference type="EMBL" id="KZ613913">
    <property type="protein sequence ID" value="PMD50719.1"/>
    <property type="molecule type" value="Genomic_DNA"/>
</dbReference>
<gene>
    <name evidence="3" type="ORF">K444DRAFT_622083</name>
</gene>
<dbReference type="Proteomes" id="UP000235371">
    <property type="component" value="Unassembled WGS sequence"/>
</dbReference>
<evidence type="ECO:0000313" key="3">
    <source>
        <dbReference type="EMBL" id="PMD50719.1"/>
    </source>
</evidence>
<accession>A0A2J6SIX2</accession>
<keyword evidence="1" id="KW-0175">Coiled coil</keyword>
<evidence type="ECO:0000313" key="4">
    <source>
        <dbReference type="Proteomes" id="UP000235371"/>
    </source>
</evidence>
<feature type="compositionally biased region" description="Acidic residues" evidence="2">
    <location>
        <begin position="79"/>
        <end position="93"/>
    </location>
</feature>
<evidence type="ECO:0000256" key="2">
    <source>
        <dbReference type="SAM" id="MobiDB-lite"/>
    </source>
</evidence>
<evidence type="ECO:0000256" key="1">
    <source>
        <dbReference type="SAM" id="Coils"/>
    </source>
</evidence>
<proteinExistence type="predicted"/>
<name>A0A2J6SIX2_9HELO</name>
<feature type="region of interest" description="Disordered" evidence="2">
    <location>
        <begin position="75"/>
        <end position="116"/>
    </location>
</feature>
<keyword evidence="4" id="KW-1185">Reference proteome</keyword>
<sequence>MTRYELSEEANQAINDWISQIIDSTTTPTNNKLSDCTRGTRDNQRSDVSIPILSYRPQQLAILEREVSGERVLRKESLEEPENEALDDGEEEPATFAVKKKGRKSKGKKAKGTDKAKLYDPSSFKYDDISAQFEKMNEAIDKEQREAERILNAPRA</sequence>
<reference evidence="3 4" key="1">
    <citation type="submission" date="2016-04" db="EMBL/GenBank/DDBJ databases">
        <title>A degradative enzymes factory behind the ericoid mycorrhizal symbiosis.</title>
        <authorList>
            <consortium name="DOE Joint Genome Institute"/>
            <person name="Martino E."/>
            <person name="Morin E."/>
            <person name="Grelet G."/>
            <person name="Kuo A."/>
            <person name="Kohler A."/>
            <person name="Daghino S."/>
            <person name="Barry K."/>
            <person name="Choi C."/>
            <person name="Cichocki N."/>
            <person name="Clum A."/>
            <person name="Copeland A."/>
            <person name="Hainaut M."/>
            <person name="Haridas S."/>
            <person name="Labutti K."/>
            <person name="Lindquist E."/>
            <person name="Lipzen A."/>
            <person name="Khouja H.-R."/>
            <person name="Murat C."/>
            <person name="Ohm R."/>
            <person name="Olson A."/>
            <person name="Spatafora J."/>
            <person name="Veneault-Fourrey C."/>
            <person name="Henrissat B."/>
            <person name="Grigoriev I."/>
            <person name="Martin F."/>
            <person name="Perotto S."/>
        </authorList>
    </citation>
    <scope>NUCLEOTIDE SEQUENCE [LARGE SCALE GENOMIC DNA]</scope>
    <source>
        <strain evidence="3 4">E</strain>
    </source>
</reference>
<dbReference type="GeneID" id="36590102"/>
<feature type="compositionally biased region" description="Basic residues" evidence="2">
    <location>
        <begin position="98"/>
        <end position="110"/>
    </location>
</feature>